<evidence type="ECO:0000256" key="3">
    <source>
        <dbReference type="ARBA" id="ARBA00022989"/>
    </source>
</evidence>
<feature type="transmembrane region" description="Helical" evidence="7">
    <location>
        <begin position="18"/>
        <end position="39"/>
    </location>
</feature>
<comment type="subcellular location">
    <subcellularLocation>
        <location evidence="1">Membrane</location>
        <topology evidence="1">Multi-pass membrane protein</topology>
    </subcellularLocation>
</comment>
<dbReference type="Proteomes" id="UP000250140">
    <property type="component" value="Unassembled WGS sequence"/>
</dbReference>
<proteinExistence type="inferred from homology"/>
<dbReference type="PANTHER" id="PTHR33048">
    <property type="entry name" value="PTH11-LIKE INTEGRAL MEMBRANE PROTEIN (AFU_ORTHOLOGUE AFUA_5G11245)"/>
    <property type="match status" value="1"/>
</dbReference>
<dbReference type="Pfam" id="PF20684">
    <property type="entry name" value="Fung_rhodopsin"/>
    <property type="match status" value="1"/>
</dbReference>
<feature type="transmembrane region" description="Helical" evidence="7">
    <location>
        <begin position="51"/>
        <end position="69"/>
    </location>
</feature>
<evidence type="ECO:0000256" key="4">
    <source>
        <dbReference type="ARBA" id="ARBA00023136"/>
    </source>
</evidence>
<feature type="domain" description="Rhodopsin" evidence="8">
    <location>
        <begin position="35"/>
        <end position="276"/>
    </location>
</feature>
<keyword evidence="2 7" id="KW-0812">Transmembrane</keyword>
<gene>
    <name evidence="9" type="ORF">AOQ84DRAFT_313007</name>
</gene>
<evidence type="ECO:0000256" key="2">
    <source>
        <dbReference type="ARBA" id="ARBA00022692"/>
    </source>
</evidence>
<dbReference type="InterPro" id="IPR049326">
    <property type="entry name" value="Rhodopsin_dom_fungi"/>
</dbReference>
<feature type="region of interest" description="Disordered" evidence="6">
    <location>
        <begin position="337"/>
        <end position="370"/>
    </location>
</feature>
<feature type="transmembrane region" description="Helical" evidence="7">
    <location>
        <begin position="177"/>
        <end position="201"/>
    </location>
</feature>
<dbReference type="InterPro" id="IPR052337">
    <property type="entry name" value="SAT4-like"/>
</dbReference>
<dbReference type="EMBL" id="KV748954">
    <property type="protein sequence ID" value="OCL11955.1"/>
    <property type="molecule type" value="Genomic_DNA"/>
</dbReference>
<protein>
    <recommendedName>
        <fullName evidence="8">Rhodopsin domain-containing protein</fullName>
    </recommendedName>
</protein>
<dbReference type="GO" id="GO:0016020">
    <property type="term" value="C:membrane"/>
    <property type="evidence" value="ECO:0007669"/>
    <property type="project" value="UniProtKB-SubCell"/>
</dbReference>
<sequence length="399" mass="44020">MATTSVVNYPNEDQGPTILAITLTVTSLALVTLIIRLFVRIRMIRNVGWDDYMMVLAMALCIAGQGVIIPEVRNGAGKHITHIPPGSIMKGLKYNFITQPIFLWAICMVKMSVGFFLLRVAATPFFRRAITSIMVFMGVYTLVCFCTIMFQCTNLAVQWDSSVKSKCFTPRTLRGLSYTNVALNIFTDLLFSVIIPIPMLWNVQMNIRTKSSVLGVMGLGVFATAAALVKTSFLTTYGKNGDWLWDSRNLTIWTVIESNVGIIAGNLPCMKPLFRRILGSVYGSGSRNQPSHGKYYGRGTGHSVNNYNSLGSRKTEEGYGLGPDLNGDEAHMMTRISARQKSAASLGDDNESKMSDESVSRLEGSRMGITKTTTTKVSFVPSAEVKEEMTPERKVTHVI</sequence>
<keyword evidence="3 7" id="KW-1133">Transmembrane helix</keyword>
<reference evidence="9 10" key="1">
    <citation type="journal article" date="2016" name="Nat. Commun.">
        <title>Ectomycorrhizal ecology is imprinted in the genome of the dominant symbiotic fungus Cenococcum geophilum.</title>
        <authorList>
            <consortium name="DOE Joint Genome Institute"/>
            <person name="Peter M."/>
            <person name="Kohler A."/>
            <person name="Ohm R.A."/>
            <person name="Kuo A."/>
            <person name="Krutzmann J."/>
            <person name="Morin E."/>
            <person name="Arend M."/>
            <person name="Barry K.W."/>
            <person name="Binder M."/>
            <person name="Choi C."/>
            <person name="Clum A."/>
            <person name="Copeland A."/>
            <person name="Grisel N."/>
            <person name="Haridas S."/>
            <person name="Kipfer T."/>
            <person name="LaButti K."/>
            <person name="Lindquist E."/>
            <person name="Lipzen A."/>
            <person name="Maire R."/>
            <person name="Meier B."/>
            <person name="Mihaltcheva S."/>
            <person name="Molinier V."/>
            <person name="Murat C."/>
            <person name="Poggeler S."/>
            <person name="Quandt C.A."/>
            <person name="Sperisen C."/>
            <person name="Tritt A."/>
            <person name="Tisserant E."/>
            <person name="Crous P.W."/>
            <person name="Henrissat B."/>
            <person name="Nehls U."/>
            <person name="Egli S."/>
            <person name="Spatafora J.W."/>
            <person name="Grigoriev I.V."/>
            <person name="Martin F.M."/>
        </authorList>
    </citation>
    <scope>NUCLEOTIDE SEQUENCE [LARGE SCALE GENOMIC DNA]</scope>
    <source>
        <strain evidence="9 10">CBS 207.34</strain>
    </source>
</reference>
<evidence type="ECO:0000313" key="9">
    <source>
        <dbReference type="EMBL" id="OCL11955.1"/>
    </source>
</evidence>
<organism evidence="9 10">
    <name type="scientific">Glonium stellatum</name>
    <dbReference type="NCBI Taxonomy" id="574774"/>
    <lineage>
        <taxon>Eukaryota</taxon>
        <taxon>Fungi</taxon>
        <taxon>Dikarya</taxon>
        <taxon>Ascomycota</taxon>
        <taxon>Pezizomycotina</taxon>
        <taxon>Dothideomycetes</taxon>
        <taxon>Pleosporomycetidae</taxon>
        <taxon>Gloniales</taxon>
        <taxon>Gloniaceae</taxon>
        <taxon>Glonium</taxon>
    </lineage>
</organism>
<name>A0A8E2F7W3_9PEZI</name>
<evidence type="ECO:0000313" key="10">
    <source>
        <dbReference type="Proteomes" id="UP000250140"/>
    </source>
</evidence>
<dbReference type="PANTHER" id="PTHR33048:SF167">
    <property type="entry name" value="INTEGRAL MEMBRANE PROTEIN"/>
    <property type="match status" value="1"/>
</dbReference>
<feature type="transmembrane region" description="Helical" evidence="7">
    <location>
        <begin position="101"/>
        <end position="121"/>
    </location>
</feature>
<feature type="transmembrane region" description="Helical" evidence="7">
    <location>
        <begin position="250"/>
        <end position="269"/>
    </location>
</feature>
<comment type="similarity">
    <text evidence="5">Belongs to the SAT4 family.</text>
</comment>
<evidence type="ECO:0000256" key="7">
    <source>
        <dbReference type="SAM" id="Phobius"/>
    </source>
</evidence>
<evidence type="ECO:0000259" key="8">
    <source>
        <dbReference type="Pfam" id="PF20684"/>
    </source>
</evidence>
<feature type="transmembrane region" description="Helical" evidence="7">
    <location>
        <begin position="213"/>
        <end position="238"/>
    </location>
</feature>
<evidence type="ECO:0000256" key="5">
    <source>
        <dbReference type="ARBA" id="ARBA00038359"/>
    </source>
</evidence>
<accession>A0A8E2F7W3</accession>
<feature type="transmembrane region" description="Helical" evidence="7">
    <location>
        <begin position="133"/>
        <end position="157"/>
    </location>
</feature>
<feature type="compositionally biased region" description="Basic and acidic residues" evidence="6">
    <location>
        <begin position="350"/>
        <end position="364"/>
    </location>
</feature>
<dbReference type="AlphaFoldDB" id="A0A8E2F7W3"/>
<keyword evidence="4 7" id="KW-0472">Membrane</keyword>
<evidence type="ECO:0000256" key="1">
    <source>
        <dbReference type="ARBA" id="ARBA00004141"/>
    </source>
</evidence>
<dbReference type="OrthoDB" id="5022096at2759"/>
<evidence type="ECO:0000256" key="6">
    <source>
        <dbReference type="SAM" id="MobiDB-lite"/>
    </source>
</evidence>
<keyword evidence="10" id="KW-1185">Reference proteome</keyword>